<proteinExistence type="predicted"/>
<dbReference type="EMBL" id="SRYB01000014">
    <property type="protein sequence ID" value="TGY78333.1"/>
    <property type="molecule type" value="Genomic_DNA"/>
</dbReference>
<evidence type="ECO:0000313" key="2">
    <source>
        <dbReference type="Proteomes" id="UP000306319"/>
    </source>
</evidence>
<keyword evidence="2" id="KW-1185">Reference proteome</keyword>
<accession>A0AC61RDE3</accession>
<name>A0AC61RDE3_9BACT</name>
<evidence type="ECO:0000313" key="1">
    <source>
        <dbReference type="EMBL" id="TGY78333.1"/>
    </source>
</evidence>
<gene>
    <name evidence="1" type="ORF">E5331_10650</name>
</gene>
<sequence length="95" mass="10981">MSKIDNIFARVITDEEIVREYNISRPEQYTNIAQGLRSVNTYVAAIASALKHLDRIIEQEKSDMRIRHQTGSVNLKDADMKSVYKKIITLLEKSR</sequence>
<dbReference type="Proteomes" id="UP000306319">
    <property type="component" value="Unassembled WGS sequence"/>
</dbReference>
<reference evidence="1" key="1">
    <citation type="submission" date="2019-04" db="EMBL/GenBank/DDBJ databases">
        <title>Microbes associate with the intestines of laboratory mice.</title>
        <authorList>
            <person name="Navarre W."/>
            <person name="Wong E."/>
            <person name="Huang K."/>
            <person name="Tropini C."/>
            <person name="Ng K."/>
            <person name="Yu B."/>
        </authorList>
    </citation>
    <scope>NUCLEOTIDE SEQUENCE</scope>
    <source>
        <strain evidence="1">NM04_E33</strain>
    </source>
</reference>
<organism evidence="1 2">
    <name type="scientific">Lepagella muris</name>
    <dbReference type="NCBI Taxonomy" id="3032870"/>
    <lineage>
        <taxon>Bacteria</taxon>
        <taxon>Pseudomonadati</taxon>
        <taxon>Bacteroidota</taxon>
        <taxon>Bacteroidia</taxon>
        <taxon>Bacteroidales</taxon>
        <taxon>Muribaculaceae</taxon>
        <taxon>Lepagella</taxon>
    </lineage>
</organism>
<comment type="caution">
    <text evidence="1">The sequence shown here is derived from an EMBL/GenBank/DDBJ whole genome shotgun (WGS) entry which is preliminary data.</text>
</comment>
<protein>
    <submittedName>
        <fullName evidence="1">Uncharacterized protein</fullName>
    </submittedName>
</protein>